<dbReference type="EMBL" id="DF841413">
    <property type="protein sequence ID" value="GAT45517.1"/>
    <property type="molecule type" value="Genomic_DNA"/>
</dbReference>
<reference evidence="1" key="1">
    <citation type="submission" date="2014-09" db="EMBL/GenBank/DDBJ databases">
        <title>Genome sequence of the luminous mushroom Mycena chlorophos for searching fungal bioluminescence genes.</title>
        <authorList>
            <person name="Tanaka Y."/>
            <person name="Kasuga D."/>
            <person name="Oba Y."/>
            <person name="Hase S."/>
            <person name="Sato K."/>
            <person name="Oba Y."/>
            <person name="Sakakibara Y."/>
        </authorList>
    </citation>
    <scope>NUCLEOTIDE SEQUENCE</scope>
</reference>
<evidence type="ECO:0000313" key="2">
    <source>
        <dbReference type="Proteomes" id="UP000815677"/>
    </source>
</evidence>
<dbReference type="Proteomes" id="UP000815677">
    <property type="component" value="Unassembled WGS sequence"/>
</dbReference>
<gene>
    <name evidence="1" type="ORF">MCHLO_03088</name>
</gene>
<organism evidence="1 2">
    <name type="scientific">Mycena chlorophos</name>
    <name type="common">Agaric fungus</name>
    <name type="synonym">Agaricus chlorophos</name>
    <dbReference type="NCBI Taxonomy" id="658473"/>
    <lineage>
        <taxon>Eukaryota</taxon>
        <taxon>Fungi</taxon>
        <taxon>Dikarya</taxon>
        <taxon>Basidiomycota</taxon>
        <taxon>Agaricomycotina</taxon>
        <taxon>Agaricomycetes</taxon>
        <taxon>Agaricomycetidae</taxon>
        <taxon>Agaricales</taxon>
        <taxon>Marasmiineae</taxon>
        <taxon>Mycenaceae</taxon>
        <taxon>Mycena</taxon>
    </lineage>
</organism>
<proteinExistence type="predicted"/>
<keyword evidence="2" id="KW-1185">Reference proteome</keyword>
<accession>A0ABQ0L4U1</accession>
<sequence length="178" mass="20255">MSIQFFSNVSPRLFSCRHCSRSATWSYRLNVYFSLSLAAATRRALESRLTRLGPACALFATQTAFFHPLCSTVIRFDAYASDNVNWRAFLILHSARYVSASTRGNTTPSDLMLTTQLGHAAPGVRFTFECDRSSSPLARLPRVADLKLDCDSVRRLGGWEVDYPERYQRNRMHWAHPI</sequence>
<name>A0ABQ0L4U1_MYCCL</name>
<evidence type="ECO:0000313" key="1">
    <source>
        <dbReference type="EMBL" id="GAT45517.1"/>
    </source>
</evidence>
<protein>
    <submittedName>
        <fullName evidence="1">Uncharacterized protein</fullName>
    </submittedName>
</protein>